<evidence type="ECO:0000313" key="2">
    <source>
        <dbReference type="EMBL" id="SDC24709.1"/>
    </source>
</evidence>
<dbReference type="STRING" id="67344.SAMN05216505_101907"/>
<gene>
    <name evidence="2" type="ORF">SAMN05216505_101907</name>
</gene>
<reference evidence="3" key="1">
    <citation type="submission" date="2016-10" db="EMBL/GenBank/DDBJ databases">
        <authorList>
            <person name="Varghese N."/>
            <person name="Submissions S."/>
        </authorList>
    </citation>
    <scope>NUCLEOTIDE SEQUENCE [LARGE SCALE GENOMIC DNA]</scope>
    <source>
        <strain evidence="3">CGMCC 4.3504</strain>
    </source>
</reference>
<sequence length="54" mass="6082">MAKNKNRERKQPQTARAPQPAQHPSAEARSEQHGPQITPGDVARKGREKRFGHN</sequence>
<dbReference type="AlphaFoldDB" id="A0A1G6K104"/>
<accession>A0A1G6K104</accession>
<evidence type="ECO:0000256" key="1">
    <source>
        <dbReference type="SAM" id="MobiDB-lite"/>
    </source>
</evidence>
<name>A0A1G6K104_9ACTN</name>
<evidence type="ECO:0000313" key="3">
    <source>
        <dbReference type="Proteomes" id="UP000182100"/>
    </source>
</evidence>
<feature type="region of interest" description="Disordered" evidence="1">
    <location>
        <begin position="1"/>
        <end position="54"/>
    </location>
</feature>
<proteinExistence type="predicted"/>
<dbReference type="RefSeq" id="WP_095533901.1">
    <property type="nucleotide sequence ID" value="NZ_FMZK01000001.1"/>
</dbReference>
<feature type="compositionally biased region" description="Basic and acidic residues" evidence="1">
    <location>
        <begin position="42"/>
        <end position="54"/>
    </location>
</feature>
<protein>
    <submittedName>
        <fullName evidence="2">Uncharacterized protein</fullName>
    </submittedName>
</protein>
<dbReference type="EMBL" id="FMZK01000001">
    <property type="protein sequence ID" value="SDC24709.1"/>
    <property type="molecule type" value="Genomic_DNA"/>
</dbReference>
<organism evidence="2 3">
    <name type="scientific">Streptomyces prasinopilosus</name>
    <dbReference type="NCBI Taxonomy" id="67344"/>
    <lineage>
        <taxon>Bacteria</taxon>
        <taxon>Bacillati</taxon>
        <taxon>Actinomycetota</taxon>
        <taxon>Actinomycetes</taxon>
        <taxon>Kitasatosporales</taxon>
        <taxon>Streptomycetaceae</taxon>
        <taxon>Streptomyces</taxon>
    </lineage>
</organism>
<dbReference type="Proteomes" id="UP000182100">
    <property type="component" value="Unassembled WGS sequence"/>
</dbReference>
<feature type="compositionally biased region" description="Low complexity" evidence="1">
    <location>
        <begin position="12"/>
        <end position="24"/>
    </location>
</feature>
<keyword evidence="3" id="KW-1185">Reference proteome</keyword>